<gene>
    <name evidence="7" type="ORF">G5B96_09485</name>
</gene>
<dbReference type="InterPro" id="IPR044068">
    <property type="entry name" value="CB"/>
</dbReference>
<dbReference type="PANTHER" id="PTHR30349">
    <property type="entry name" value="PHAGE INTEGRASE-RELATED"/>
    <property type="match status" value="1"/>
</dbReference>
<keyword evidence="4" id="KW-0233">DNA recombination</keyword>
<comment type="similarity">
    <text evidence="1">Belongs to the 'phage' integrase family.</text>
</comment>
<dbReference type="SUPFAM" id="SSF56349">
    <property type="entry name" value="DNA breaking-rejoining enzymes"/>
    <property type="match status" value="1"/>
</dbReference>
<dbReference type="Proteomes" id="UP000594535">
    <property type="component" value="Chromosome"/>
</dbReference>
<name>A0A7S9SCT0_9BACT</name>
<evidence type="ECO:0000313" key="8">
    <source>
        <dbReference type="Proteomes" id="UP000594535"/>
    </source>
</evidence>
<dbReference type="Pfam" id="PF13495">
    <property type="entry name" value="Phage_int_SAM_4"/>
    <property type="match status" value="1"/>
</dbReference>
<dbReference type="InterPro" id="IPR010998">
    <property type="entry name" value="Integrase_recombinase_N"/>
</dbReference>
<dbReference type="AlphaFoldDB" id="A0A7S9SCT0"/>
<dbReference type="GO" id="GO:0006310">
    <property type="term" value="P:DNA recombination"/>
    <property type="evidence" value="ECO:0007669"/>
    <property type="project" value="UniProtKB-KW"/>
</dbReference>
<feature type="domain" description="Core-binding (CB)" evidence="6">
    <location>
        <begin position="192"/>
        <end position="281"/>
    </location>
</feature>
<accession>A0A7S9SCT0</accession>
<evidence type="ECO:0000313" key="7">
    <source>
        <dbReference type="EMBL" id="QPI07536.1"/>
    </source>
</evidence>
<dbReference type="InterPro" id="IPR013762">
    <property type="entry name" value="Integrase-like_cat_sf"/>
</dbReference>
<evidence type="ECO:0000256" key="5">
    <source>
        <dbReference type="PROSITE-ProRule" id="PRU01248"/>
    </source>
</evidence>
<dbReference type="PANTHER" id="PTHR30349:SF41">
    <property type="entry name" value="INTEGRASE_RECOMBINASE PROTEIN MJ0367-RELATED"/>
    <property type="match status" value="1"/>
</dbReference>
<evidence type="ECO:0000259" key="6">
    <source>
        <dbReference type="PROSITE" id="PS51900"/>
    </source>
</evidence>
<keyword evidence="3 5" id="KW-0238">DNA-binding</keyword>
<keyword evidence="2" id="KW-0229">DNA integration</keyword>
<dbReference type="InterPro" id="IPR004107">
    <property type="entry name" value="Integrase_SAM-like_N"/>
</dbReference>
<evidence type="ECO:0000256" key="2">
    <source>
        <dbReference type="ARBA" id="ARBA00022908"/>
    </source>
</evidence>
<dbReference type="InterPro" id="IPR050090">
    <property type="entry name" value="Tyrosine_recombinase_XerCD"/>
</dbReference>
<dbReference type="Gene3D" id="1.10.150.130">
    <property type="match status" value="1"/>
</dbReference>
<dbReference type="GO" id="GO:0015074">
    <property type="term" value="P:DNA integration"/>
    <property type="evidence" value="ECO:0007669"/>
    <property type="project" value="UniProtKB-KW"/>
</dbReference>
<protein>
    <submittedName>
        <fullName evidence="7">Site-specific integrase</fullName>
    </submittedName>
</protein>
<dbReference type="Gene3D" id="1.10.443.10">
    <property type="entry name" value="Intergrase catalytic core"/>
    <property type="match status" value="1"/>
</dbReference>
<dbReference type="InterPro" id="IPR011010">
    <property type="entry name" value="DNA_brk_join_enz"/>
</dbReference>
<dbReference type="RefSeq" id="WP_103614479.1">
    <property type="nucleotide sequence ID" value="NZ_CABPUQ010000001.1"/>
</dbReference>
<evidence type="ECO:0000256" key="3">
    <source>
        <dbReference type="ARBA" id="ARBA00023125"/>
    </source>
</evidence>
<reference evidence="7 8" key="1">
    <citation type="journal article" date="2020" name="Microb. Genom.">
        <title>Analysis of complete Campylobacter concisus genomes identifies genomospecies features, secretion systems and novel plasmids and their association with severe ulcerative colitis.</title>
        <authorList>
            <person name="Liu F."/>
            <person name="Chen S."/>
            <person name="Luu L.D.W."/>
            <person name="Lee S.A."/>
            <person name="Tay A.C.Y."/>
            <person name="Wu R."/>
            <person name="Riordan S.M."/>
            <person name="Lan R."/>
            <person name="Liu L."/>
            <person name="Zhang L."/>
        </authorList>
    </citation>
    <scope>NUCLEOTIDE SEQUENCE [LARGE SCALE GENOMIC DNA]</scope>
    <source>
        <strain evidence="7 8">H9O-S2</strain>
    </source>
</reference>
<organism evidence="7 8">
    <name type="scientific">Campylobacter concisus</name>
    <dbReference type="NCBI Taxonomy" id="199"/>
    <lineage>
        <taxon>Bacteria</taxon>
        <taxon>Pseudomonadati</taxon>
        <taxon>Campylobacterota</taxon>
        <taxon>Epsilonproteobacteria</taxon>
        <taxon>Campylobacterales</taxon>
        <taxon>Campylobacteraceae</taxon>
        <taxon>Campylobacter</taxon>
    </lineage>
</organism>
<dbReference type="PROSITE" id="PS51900">
    <property type="entry name" value="CB"/>
    <property type="match status" value="1"/>
</dbReference>
<proteinExistence type="inferred from homology"/>
<dbReference type="EMBL" id="CP049232">
    <property type="protein sequence ID" value="QPI07536.1"/>
    <property type="molecule type" value="Genomic_DNA"/>
</dbReference>
<sequence>MNKEILNLLDEENVDFGRLFEFYSGIKKDFINKTDNIKMGFIGNTLDKEQLERDMDHCVKNYARNKKDKYKWRKRADILKKLNDSTPTKYYMQVIFKDTAMIIQKSIINSVNELDMQNEPKTGVIDLETYNIPEEVIKYGIFTDEKVKGGRFINKQFVPDNIAGYLESETLKKLPKKQKELLPKNQELKININLLDMRDKFIKREGKKQKYEEETKKRYINDINQFIKYMEDNNIYEIEKLDVEEFQEYISAKKGKQGNPISEKTVNNIIGRVRTFFDYVVSKRYMSFNPFEKLSNYGVNKNVTDKRNFTLEELKKIFSGKYDNARKEILDCLRFLLTTGIRTEEFYNLNKDSFYTDCNHPFLKVKTAKQGADKIFYRNIPLHKLLKDLYKYDWIAKIKKIYSNKGTLSKALNAEIDKVIKDNTVSVHRLRGNFANAIDEWLVLAGFKDYVGTDKKLLGHSENLKKDDIEDQVKYKITKTILGYAPDMTQGTYAKSEYMDAKILAIQGLDAFEYIFEYLNIPKNQIGHVKPRKSRKTKNKPIAMTAK</sequence>
<dbReference type="GO" id="GO:0003677">
    <property type="term" value="F:DNA binding"/>
    <property type="evidence" value="ECO:0007669"/>
    <property type="project" value="UniProtKB-UniRule"/>
</dbReference>
<evidence type="ECO:0000256" key="1">
    <source>
        <dbReference type="ARBA" id="ARBA00008857"/>
    </source>
</evidence>
<evidence type="ECO:0000256" key="4">
    <source>
        <dbReference type="ARBA" id="ARBA00023172"/>
    </source>
</evidence>